<feature type="coiled-coil region" evidence="1">
    <location>
        <begin position="377"/>
        <end position="483"/>
    </location>
</feature>
<feature type="region of interest" description="Disordered" evidence="2">
    <location>
        <begin position="1"/>
        <end position="33"/>
    </location>
</feature>
<dbReference type="InterPro" id="IPR057659">
    <property type="entry name" value="CEP152_CC"/>
</dbReference>
<sequence>MSIDFDSGALQTQQNDNEEYDQEDYAREQLLQQLLTDLPHDMLDDSLCSTSEPNYSDCSDNELPEQAVAPHYMGQQNGPPRSEALGDNIHSGWGAQHHNNEDMFTEQYNNYRKKENEESFVGSFHSDDRYDGPDRCSTSELYHLPEDFQPYTNGGCQLGENFSDGSRKQNQIFTAPEGNGDNPEESVPVRYNPYQIVGTHKDVKSDAPRRLDKYDDLQREFLDTGECTSGNMQFVQLQVLYKAKGRQLEELNAKMEESERQMRYLNHQLAIVKDEKDGLVISLQESQTLLQNSREVELQLRGQMAALQNTVDGLTSNDEQLRKELKVAKLAMDSMQQQVMDLRRSDSINRAREQHEMVVSTLKKKHDEQMLLVQQKFDDVNAALQEQKDICTRLEEQLKLSERRQEEIKLEKTDIINRLSRSLEESQKQCANLLHTGSIQEATQLRLQLQQLQSSKTISDGMNKALQEEINELKEQITMYESAAKLGVFVSGEEQEQLSDSYVDLGIKKVNWQKSRFQRSLRTNGVRKDLSSDDITELKTELERCMSSNKTKRQQIIQLQSDLRVYQSKAEELKKLLDKAEKEAKDRDVRPGNFGEHMDSSSYRSTSQDSQEIQRLLDENQTLQQAVEKHLLRIDELTASEEKLKAANQQLCSEMREMIQDFDKDKKESIERCERTYEQHHEDMKTHLRIELSEKFEAEKVQLCQTYESKISQLQSQNNELSNEMTAVQECYIAVCKEKDTLEDTIRESLKKEYQLNDEKWKEKLLEEKEHLLQSLKIELDDKHQSELAVVKAQWQKEREEEIKRETEIQLVLAKEDWIKEQQQETAMQIQDIENQWKHKLDMALKHARETIKHSLEDHAVQTEQSLIGQTTLQSEQLEDLKIKLQNAMLEKEKAVQKACMEVEIKHREDISNQVELALTKGRARWLQELTSLTEYKANLQLEKGKWEKLNNLNVEKQISDAVAAAEEKWKLKSEHSFKHKECEEKIASLQRELDLKTEEFEAQMKVELGKARAQWNKEKQEEIQAIQAQNEKDFRTFLDDHRTKIGDVLSTAKADFEKQKSELLAQKEAEMSEQFNKSLKQRTSEESKRLHDHNNSILSEIENFMSEIHDEIIEKCHRENRLSHTSSSLDAQFQQKLKSYLQRSVKGIVYKVISNTKQEIKLKHDENEASYGSSVFSKGKERLCNPDGVQKNPKRILTEKLANDPQLKKKRDISEFDCCENCQQQLEKSKKECQDLRNKLDKACRHLQQAVKEQKLRGEQCKENETIVQTLKRENLELKKKLDEISVKPKESFPPEEGSEKGCDMCRGKALEEMRSQYIKAVDKIKSDMLRYIHESKGRAAELLKSEVLKERQETARKMRKYYLTCLQQLLKDDGKNEGAEKKIINAASKLATMAKVLETPISQKTQSRNLRAASVPNTDETEDDMAKTVNDAPVCVGDRLKAPITEQRTIDELIRRHMKEKLDGGAFPTADTASKPDDTSKQPLQNSTIAEPMCTKPLEVSHTLNCTGSESNQMPFHGLIEPSFLHGLKSYDCKDQLKTKSSRRRFEVQETPVRDNGSNEWRSISGKGLFPSQSSSTSMKVQSYNQDAAGKFSAAGLFSHVEESRDAFGSRYEGQNHSAHIAKKRDQTPRTWHSSKIASHPPTAVESEPCSDVGRDSQLPPRKLLLDFASQQQDSGFDSPFPDINSFN</sequence>
<keyword evidence="1" id="KW-0175">Coiled coil</keyword>
<gene>
    <name evidence="4" type="ORF">GDO54_007553</name>
</gene>
<organism evidence="4 5">
    <name type="scientific">Pyxicephalus adspersus</name>
    <name type="common">African bullfrog</name>
    <dbReference type="NCBI Taxonomy" id="30357"/>
    <lineage>
        <taxon>Eukaryota</taxon>
        <taxon>Metazoa</taxon>
        <taxon>Chordata</taxon>
        <taxon>Craniata</taxon>
        <taxon>Vertebrata</taxon>
        <taxon>Euteleostomi</taxon>
        <taxon>Amphibia</taxon>
        <taxon>Batrachia</taxon>
        <taxon>Anura</taxon>
        <taxon>Neobatrachia</taxon>
        <taxon>Ranoidea</taxon>
        <taxon>Pyxicephalidae</taxon>
        <taxon>Pyxicephalinae</taxon>
        <taxon>Pyxicephalus</taxon>
    </lineage>
</organism>
<dbReference type="Pfam" id="PF25769">
    <property type="entry name" value="PLK4_bind_CEP152"/>
    <property type="match status" value="1"/>
</dbReference>
<dbReference type="Proteomes" id="UP001181693">
    <property type="component" value="Unassembled WGS sequence"/>
</dbReference>
<reference evidence="4" key="1">
    <citation type="thesis" date="2020" institute="ProQuest LLC" country="789 East Eisenhower Parkway, Ann Arbor, MI, USA">
        <title>Comparative Genomics and Chromosome Evolution.</title>
        <authorList>
            <person name="Mudd A.B."/>
        </authorList>
    </citation>
    <scope>NUCLEOTIDE SEQUENCE</scope>
    <source>
        <strain evidence="4">1538</strain>
        <tissue evidence="4">Blood</tissue>
    </source>
</reference>
<dbReference type="InterPro" id="IPR051235">
    <property type="entry name" value="CEP152/SHC-Transforming"/>
</dbReference>
<feature type="coiled-coil region" evidence="1">
    <location>
        <begin position="241"/>
        <end position="275"/>
    </location>
</feature>
<feature type="coiled-coil region" evidence="1">
    <location>
        <begin position="766"/>
        <end position="817"/>
    </location>
</feature>
<protein>
    <recommendedName>
        <fullName evidence="3">CEP152 CEP63 binding coiled coil domain-containing protein</fullName>
    </recommendedName>
</protein>
<evidence type="ECO:0000313" key="5">
    <source>
        <dbReference type="Proteomes" id="UP001181693"/>
    </source>
</evidence>
<feature type="region of interest" description="Disordered" evidence="2">
    <location>
        <begin position="581"/>
        <end position="612"/>
    </location>
</feature>
<name>A0AAV3B3F8_PYXAD</name>
<dbReference type="GO" id="GO:0007099">
    <property type="term" value="P:centriole replication"/>
    <property type="evidence" value="ECO:0007669"/>
    <property type="project" value="TreeGrafter"/>
</dbReference>
<evidence type="ECO:0000313" key="4">
    <source>
        <dbReference type="EMBL" id="DBA31776.1"/>
    </source>
</evidence>
<feature type="region of interest" description="Disordered" evidence="2">
    <location>
        <begin position="1464"/>
        <end position="1488"/>
    </location>
</feature>
<dbReference type="Pfam" id="PF25770">
    <property type="entry name" value="CC_CEP63-bind_CEP152"/>
    <property type="match status" value="1"/>
</dbReference>
<feature type="compositionally biased region" description="Basic and acidic residues" evidence="2">
    <location>
        <begin position="581"/>
        <end position="590"/>
    </location>
</feature>
<keyword evidence="5" id="KW-1185">Reference proteome</keyword>
<feature type="region of interest" description="Disordered" evidence="2">
    <location>
        <begin position="1545"/>
        <end position="1577"/>
    </location>
</feature>
<evidence type="ECO:0000256" key="2">
    <source>
        <dbReference type="SAM" id="MobiDB-lite"/>
    </source>
</evidence>
<dbReference type="GO" id="GO:0005813">
    <property type="term" value="C:centrosome"/>
    <property type="evidence" value="ECO:0007669"/>
    <property type="project" value="TreeGrafter"/>
</dbReference>
<comment type="caution">
    <text evidence="4">The sequence shown here is derived from an EMBL/GenBank/DDBJ whole genome shotgun (WGS) entry which is preliminary data.</text>
</comment>
<feature type="coiled-coil region" evidence="1">
    <location>
        <begin position="304"/>
        <end position="345"/>
    </location>
</feature>
<dbReference type="PANTHER" id="PTHR10337:SF6">
    <property type="entry name" value="CENTROSOMAL PROTEIN OF 152 KDA"/>
    <property type="match status" value="1"/>
</dbReference>
<feature type="region of interest" description="Disordered" evidence="2">
    <location>
        <begin position="1072"/>
        <end position="1092"/>
    </location>
</feature>
<accession>A0AAV3B3F8</accession>
<dbReference type="EMBL" id="DYDO01000002">
    <property type="protein sequence ID" value="DBA31776.1"/>
    <property type="molecule type" value="Genomic_DNA"/>
</dbReference>
<feature type="region of interest" description="Disordered" evidence="2">
    <location>
        <begin position="71"/>
        <end position="99"/>
    </location>
</feature>
<evidence type="ECO:0000259" key="3">
    <source>
        <dbReference type="Pfam" id="PF25770"/>
    </source>
</evidence>
<feature type="coiled-coil region" evidence="1">
    <location>
        <begin position="1220"/>
        <end position="1289"/>
    </location>
</feature>
<feature type="domain" description="CEP152 CEP63 binding coiled coil" evidence="3">
    <location>
        <begin position="1312"/>
        <end position="1362"/>
    </location>
</feature>
<proteinExistence type="predicted"/>
<feature type="coiled-coil region" evidence="1">
    <location>
        <begin position="704"/>
        <end position="731"/>
    </location>
</feature>
<dbReference type="InterPro" id="IPR057664">
    <property type="entry name" value="CEP152_PLK4_bind"/>
</dbReference>
<feature type="compositionally biased region" description="Low complexity" evidence="2">
    <location>
        <begin position="600"/>
        <end position="611"/>
    </location>
</feature>
<feature type="compositionally biased region" description="Basic and acidic residues" evidence="2">
    <location>
        <begin position="1083"/>
        <end position="1092"/>
    </location>
</feature>
<evidence type="ECO:0000256" key="1">
    <source>
        <dbReference type="SAM" id="Coils"/>
    </source>
</evidence>
<feature type="region of interest" description="Disordered" evidence="2">
    <location>
        <begin position="1613"/>
        <end position="1690"/>
    </location>
</feature>
<dbReference type="PANTHER" id="PTHR10337">
    <property type="entry name" value="SHC TRANSFORMING PROTEIN"/>
    <property type="match status" value="1"/>
</dbReference>